<dbReference type="GO" id="GO:0005886">
    <property type="term" value="C:plasma membrane"/>
    <property type="evidence" value="ECO:0007669"/>
    <property type="project" value="UniProtKB-SubCell"/>
</dbReference>
<dbReference type="EMBL" id="JAQNSB010000065">
    <property type="protein sequence ID" value="MDC1857482.1"/>
    <property type="molecule type" value="Genomic_DNA"/>
</dbReference>
<evidence type="ECO:0000256" key="1">
    <source>
        <dbReference type="ARBA" id="ARBA00004651"/>
    </source>
</evidence>
<dbReference type="RefSeq" id="WP_243633679.1">
    <property type="nucleotide sequence ID" value="NZ_CAXKYG010000021.1"/>
</dbReference>
<keyword evidence="6 7" id="KW-0472">Membrane</keyword>
<dbReference type="PANTHER" id="PTHR37937">
    <property type="entry name" value="CONJUGATIVE TRANSFER: DNA TRANSPORT"/>
    <property type="match status" value="1"/>
</dbReference>
<keyword evidence="4 7" id="KW-0812">Transmembrane</keyword>
<protein>
    <submittedName>
        <fullName evidence="8">Type IV secretion system DNA-binding domain-containing protein</fullName>
    </submittedName>
</protein>
<dbReference type="PANTHER" id="PTHR37937:SF1">
    <property type="entry name" value="CONJUGATIVE TRANSFER: DNA TRANSPORT"/>
    <property type="match status" value="1"/>
</dbReference>
<evidence type="ECO:0000256" key="4">
    <source>
        <dbReference type="ARBA" id="ARBA00022692"/>
    </source>
</evidence>
<proteinExistence type="inferred from homology"/>
<feature type="transmembrane region" description="Helical" evidence="7">
    <location>
        <begin position="31"/>
        <end position="50"/>
    </location>
</feature>
<comment type="subcellular location">
    <subcellularLocation>
        <location evidence="1">Cell membrane</location>
        <topology evidence="1">Multi-pass membrane protein</topology>
    </subcellularLocation>
</comment>
<sequence>MSLIFIECLFLSACLIFLMGINPFVRKWKNLVLYACGGFFLTLIVSYVFLCFFEVQLSFYLIVVFSLFFVTKYLLNESGVEKAKPRKDEDTFILGSESGQLEFYYPRDNFMVLGGAGSGKTASIGKPILEQYIRYGWAGFIYDYKDYDYTKTAWNLVQKYKYPYKFYYISFTDMSRTYRFNILNKNVIRNETMLFQAMTDFFNAMKPEKGNTDEWFQAALGLLCGVAVRFYKFQGDYEKYCTLPHILNFILMATPEQLTRFLEGDMMSKMKAGAFLGSKGSERTQSSVIFSINNYISNLATNKNVCYVLSGNDFIYDLIDPEDPKLFAVSNNFAIESMISPIVAMLVPLAARRIEFGNRVKFAFVLDEMTTVKVNDFQSLPSVLREYGVSFLVLTQSGTKFDKLYGKEDRVSIMANFANLFLGKTKDVEALKYYPLFFGKEEKEKKSISAGSSSGRYNSSVTRSKQKEEIYDSNKFAELQKGEFILSAGESNVSRIKTRFEKFSLDEKPLPIVKLTTDREVEQNYRQIGIDCEKLLNELCPLQ</sequence>
<comment type="caution">
    <text evidence="8">The sequence shown here is derived from an EMBL/GenBank/DDBJ whole genome shotgun (WGS) entry which is preliminary data.</text>
</comment>
<evidence type="ECO:0000256" key="6">
    <source>
        <dbReference type="ARBA" id="ARBA00023136"/>
    </source>
</evidence>
<gene>
    <name evidence="8" type="ORF">POZ22_22325</name>
</gene>
<keyword evidence="3" id="KW-1003">Cell membrane</keyword>
<dbReference type="InterPro" id="IPR027417">
    <property type="entry name" value="P-loop_NTPase"/>
</dbReference>
<evidence type="ECO:0000256" key="2">
    <source>
        <dbReference type="ARBA" id="ARBA00008806"/>
    </source>
</evidence>
<evidence type="ECO:0000256" key="3">
    <source>
        <dbReference type="ARBA" id="ARBA00022475"/>
    </source>
</evidence>
<dbReference type="InterPro" id="IPR051539">
    <property type="entry name" value="T4SS-coupling_protein"/>
</dbReference>
<name>A0AAW6GLA6_BACUN</name>
<comment type="similarity">
    <text evidence="2">Belongs to the VirD4/TraG family.</text>
</comment>
<evidence type="ECO:0000256" key="7">
    <source>
        <dbReference type="SAM" id="Phobius"/>
    </source>
</evidence>
<dbReference type="Pfam" id="PF02534">
    <property type="entry name" value="T4SS-DNA_transf"/>
    <property type="match status" value="1"/>
</dbReference>
<evidence type="ECO:0000313" key="8">
    <source>
        <dbReference type="EMBL" id="MDC1857482.1"/>
    </source>
</evidence>
<dbReference type="SUPFAM" id="SSF52540">
    <property type="entry name" value="P-loop containing nucleoside triphosphate hydrolases"/>
    <property type="match status" value="1"/>
</dbReference>
<evidence type="ECO:0000256" key="5">
    <source>
        <dbReference type="ARBA" id="ARBA00022989"/>
    </source>
</evidence>
<evidence type="ECO:0000313" key="9">
    <source>
        <dbReference type="Proteomes" id="UP001214113"/>
    </source>
</evidence>
<dbReference type="InterPro" id="IPR003688">
    <property type="entry name" value="TraG/VirD4"/>
</dbReference>
<organism evidence="8 9">
    <name type="scientific">Bacteroides uniformis</name>
    <dbReference type="NCBI Taxonomy" id="820"/>
    <lineage>
        <taxon>Bacteria</taxon>
        <taxon>Pseudomonadati</taxon>
        <taxon>Bacteroidota</taxon>
        <taxon>Bacteroidia</taxon>
        <taxon>Bacteroidales</taxon>
        <taxon>Bacteroidaceae</taxon>
        <taxon>Bacteroides</taxon>
    </lineage>
</organism>
<reference evidence="8" key="1">
    <citation type="submission" date="2022-10" db="EMBL/GenBank/DDBJ databases">
        <title>Human gut microbiome strain richness.</title>
        <authorList>
            <person name="Chen-Liaw A."/>
        </authorList>
    </citation>
    <scope>NUCLEOTIDE SEQUENCE</scope>
    <source>
        <strain evidence="8">BSD2780061687st1_G10_BSD2780061687b_171204</strain>
    </source>
</reference>
<keyword evidence="8" id="KW-0238">DNA-binding</keyword>
<keyword evidence="5 7" id="KW-1133">Transmembrane helix</keyword>
<dbReference type="GO" id="GO:0003677">
    <property type="term" value="F:DNA binding"/>
    <property type="evidence" value="ECO:0007669"/>
    <property type="project" value="UniProtKB-KW"/>
</dbReference>
<feature type="transmembrane region" description="Helical" evidence="7">
    <location>
        <begin position="5"/>
        <end position="25"/>
    </location>
</feature>
<dbReference type="CDD" id="cd01127">
    <property type="entry name" value="TrwB_TraG_TraD_VirD4"/>
    <property type="match status" value="2"/>
</dbReference>
<dbReference type="Gene3D" id="3.40.50.300">
    <property type="entry name" value="P-loop containing nucleotide triphosphate hydrolases"/>
    <property type="match status" value="1"/>
</dbReference>
<accession>A0AAW6GLA6</accession>
<dbReference type="Proteomes" id="UP001214113">
    <property type="component" value="Unassembled WGS sequence"/>
</dbReference>
<dbReference type="AlphaFoldDB" id="A0AAW6GLA6"/>
<feature type="transmembrane region" description="Helical" evidence="7">
    <location>
        <begin position="57"/>
        <end position="75"/>
    </location>
</feature>